<dbReference type="EMBL" id="CAMXCT010006279">
    <property type="protein sequence ID" value="CAI4014306.1"/>
    <property type="molecule type" value="Genomic_DNA"/>
</dbReference>
<dbReference type="SUPFAM" id="SSF52218">
    <property type="entry name" value="Flavoproteins"/>
    <property type="match status" value="1"/>
</dbReference>
<accession>A0A9P1GHL8</accession>
<dbReference type="Proteomes" id="UP001152797">
    <property type="component" value="Unassembled WGS sequence"/>
</dbReference>
<dbReference type="InterPro" id="IPR005025">
    <property type="entry name" value="FMN_Rdtase-like_dom"/>
</dbReference>
<reference evidence="3 4" key="2">
    <citation type="submission" date="2024-05" db="EMBL/GenBank/DDBJ databases">
        <authorList>
            <person name="Chen Y."/>
            <person name="Shah S."/>
            <person name="Dougan E. K."/>
            <person name="Thang M."/>
            <person name="Chan C."/>
        </authorList>
    </citation>
    <scope>NUCLEOTIDE SEQUENCE [LARGE SCALE GENOMIC DNA]</scope>
</reference>
<protein>
    <recommendedName>
        <fullName evidence="1">NADPH-dependent FMN reductase-like domain-containing protein</fullName>
    </recommendedName>
</protein>
<evidence type="ECO:0000259" key="1">
    <source>
        <dbReference type="Pfam" id="PF03358"/>
    </source>
</evidence>
<gene>
    <name evidence="2" type="ORF">C1SCF055_LOCUS39217</name>
</gene>
<dbReference type="Pfam" id="PF03358">
    <property type="entry name" value="FMN_red"/>
    <property type="match status" value="1"/>
</dbReference>
<dbReference type="InterPro" id="IPR029039">
    <property type="entry name" value="Flavoprotein-like_sf"/>
</dbReference>
<organism evidence="2">
    <name type="scientific">Cladocopium goreaui</name>
    <dbReference type="NCBI Taxonomy" id="2562237"/>
    <lineage>
        <taxon>Eukaryota</taxon>
        <taxon>Sar</taxon>
        <taxon>Alveolata</taxon>
        <taxon>Dinophyceae</taxon>
        <taxon>Suessiales</taxon>
        <taxon>Symbiodiniaceae</taxon>
        <taxon>Cladocopium</taxon>
    </lineage>
</organism>
<evidence type="ECO:0000313" key="3">
    <source>
        <dbReference type="EMBL" id="CAL4801618.1"/>
    </source>
</evidence>
<dbReference type="EMBL" id="CAMXCT030006279">
    <property type="protein sequence ID" value="CAL4801618.1"/>
    <property type="molecule type" value="Genomic_DNA"/>
</dbReference>
<evidence type="ECO:0000313" key="4">
    <source>
        <dbReference type="Proteomes" id="UP001152797"/>
    </source>
</evidence>
<keyword evidence="4" id="KW-1185">Reference proteome</keyword>
<dbReference type="EMBL" id="CAMXCT020006279">
    <property type="protein sequence ID" value="CAL1167681.1"/>
    <property type="molecule type" value="Genomic_DNA"/>
</dbReference>
<evidence type="ECO:0000313" key="2">
    <source>
        <dbReference type="EMBL" id="CAI4014306.1"/>
    </source>
</evidence>
<name>A0A9P1GHL8_9DINO</name>
<dbReference type="GO" id="GO:0016491">
    <property type="term" value="F:oxidoreductase activity"/>
    <property type="evidence" value="ECO:0007669"/>
    <property type="project" value="InterPro"/>
</dbReference>
<dbReference type="Gene3D" id="3.40.50.360">
    <property type="match status" value="1"/>
</dbReference>
<sequence>MRLPWARLAACPNDPAGLLTAAALPVPQAEAARRLLIVWHSRTGMAEQMAQALHRGAKQAALEMEASSDLVIDILRANEVQVPQLLCADGFLFCAPENLATMSGEMKEFFDRSYYGALGRLTARPYGCAIAAGSDGRGAAAQLQRICQGWRLKPVAEPLVLRNGAQSPEAVARAKTLSEAQRTPCLELGGLVAAHLLLQS</sequence>
<dbReference type="OrthoDB" id="10262707at2759"/>
<comment type="caution">
    <text evidence="2">The sequence shown here is derived from an EMBL/GenBank/DDBJ whole genome shotgun (WGS) entry which is preliminary data.</text>
</comment>
<feature type="domain" description="NADPH-dependent FMN reductase-like" evidence="1">
    <location>
        <begin position="84"/>
        <end position="157"/>
    </location>
</feature>
<proteinExistence type="predicted"/>
<dbReference type="AlphaFoldDB" id="A0A9P1GHL8"/>
<reference evidence="2" key="1">
    <citation type="submission" date="2022-10" db="EMBL/GenBank/DDBJ databases">
        <authorList>
            <person name="Chen Y."/>
            <person name="Dougan E. K."/>
            <person name="Chan C."/>
            <person name="Rhodes N."/>
            <person name="Thang M."/>
        </authorList>
    </citation>
    <scope>NUCLEOTIDE SEQUENCE</scope>
</reference>